<evidence type="ECO:0000256" key="3">
    <source>
        <dbReference type="ARBA" id="ARBA00014959"/>
    </source>
</evidence>
<comment type="similarity">
    <text evidence="1">Belongs to the N-acylglucosamine 2-epimerase family.</text>
</comment>
<dbReference type="EMBL" id="CAMXCT030000729">
    <property type="protein sequence ID" value="CAL4769909.1"/>
    <property type="molecule type" value="Genomic_DNA"/>
</dbReference>
<dbReference type="EC" id="5.1.3.8" evidence="2"/>
<evidence type="ECO:0000313" key="11">
    <source>
        <dbReference type="EMBL" id="CAL4769909.1"/>
    </source>
</evidence>
<dbReference type="EMBL" id="CAMXCT020000729">
    <property type="protein sequence ID" value="CAL1135972.1"/>
    <property type="molecule type" value="Genomic_DNA"/>
</dbReference>
<dbReference type="OrthoDB" id="414129at2759"/>
<evidence type="ECO:0000256" key="5">
    <source>
        <dbReference type="ARBA" id="ARBA00031608"/>
    </source>
</evidence>
<dbReference type="AlphaFoldDB" id="A0A9P1FQC5"/>
<evidence type="ECO:0000256" key="4">
    <source>
        <dbReference type="ARBA" id="ARBA00023235"/>
    </source>
</evidence>
<dbReference type="EMBL" id="CAMXCT010000729">
    <property type="protein sequence ID" value="CAI3982597.1"/>
    <property type="molecule type" value="Genomic_DNA"/>
</dbReference>
<evidence type="ECO:0000256" key="8">
    <source>
        <dbReference type="ARBA" id="ARBA00034243"/>
    </source>
</evidence>
<dbReference type="InterPro" id="IPR012341">
    <property type="entry name" value="6hp_glycosidase-like_sf"/>
</dbReference>
<evidence type="ECO:0000256" key="2">
    <source>
        <dbReference type="ARBA" id="ARBA00013176"/>
    </source>
</evidence>
<comment type="caution">
    <text evidence="10">The sequence shown here is derived from an EMBL/GenBank/DDBJ whole genome shotgun (WGS) entry which is preliminary data.</text>
</comment>
<dbReference type="InterPro" id="IPR008928">
    <property type="entry name" value="6-hairpin_glycosidase_sf"/>
</dbReference>
<keyword evidence="4 11" id="KW-0413">Isomerase</keyword>
<sequence>MELPPTKKAKKPDRFFSKDFLVQHISDIIAFYKPRALDASGGFFQSFKIDGTKFNPDFRQIVSSARMVINFMLAGKLLGDAELLKIGKHGLEYIEKVHYVPAKQSYAFTVRQHKPEDMVEQAYGYAFILAAHAAARTAGVVKDNKDVARVFDMLERKFWLPDKGAYLDTISAEGVVDNSYRGQNSNMHMCEALIAAFEATGEQRYLDRAEVLAETFASKLAAKGGGFVWEHYTVDFEIDWEYNKNDPSNIYRPWGFQPGHQIEWAKNLLNIHRHRPKFWMVNRAKELFDGAWDLSWDPVYGGLVYGFGPDRKWCDEEKYFWVQGESLATASLLYEATKDPLYVEKYVCLWQYVWEHWVDHEHGGWLCFKMSRDNKRFNDEKAIAGGKCDYHTLVSCVEALRPFM</sequence>
<reference evidence="11 12" key="2">
    <citation type="submission" date="2024-05" db="EMBL/GenBank/DDBJ databases">
        <authorList>
            <person name="Chen Y."/>
            <person name="Shah S."/>
            <person name="Dougan E. K."/>
            <person name="Thang M."/>
            <person name="Chan C."/>
        </authorList>
    </citation>
    <scope>NUCLEOTIDE SEQUENCE [LARGE SCALE GENOMIC DNA]</scope>
</reference>
<evidence type="ECO:0000313" key="10">
    <source>
        <dbReference type="EMBL" id="CAI3982597.1"/>
    </source>
</evidence>
<evidence type="ECO:0000256" key="7">
    <source>
        <dbReference type="ARBA" id="ARBA00033215"/>
    </source>
</evidence>
<accession>A0A9P1FQC5</accession>
<evidence type="ECO:0000256" key="1">
    <source>
        <dbReference type="ARBA" id="ARBA00008558"/>
    </source>
</evidence>
<gene>
    <name evidence="10" type="ORF">C1SCF055_LOCUS10275</name>
</gene>
<dbReference type="Pfam" id="PF07221">
    <property type="entry name" value="GlcNAc_2-epim"/>
    <property type="match status" value="1"/>
</dbReference>
<protein>
    <recommendedName>
        <fullName evidence="3">N-acylglucosamine 2-epimerase</fullName>
        <ecNumber evidence="2">5.1.3.8</ecNumber>
    </recommendedName>
    <alternativeName>
        <fullName evidence="7">GlcNAc 2-epimerase</fullName>
    </alternativeName>
    <alternativeName>
        <fullName evidence="5">N-acetyl-D-glucosamine 2-epimerase</fullName>
    </alternativeName>
    <alternativeName>
        <fullName evidence="6">Renin-binding protein</fullName>
    </alternativeName>
</protein>
<name>A0A9P1FQC5_9DINO</name>
<dbReference type="GO" id="GO:0005975">
    <property type="term" value="P:carbohydrate metabolic process"/>
    <property type="evidence" value="ECO:0007669"/>
    <property type="project" value="InterPro"/>
</dbReference>
<reference evidence="10" key="1">
    <citation type="submission" date="2022-10" db="EMBL/GenBank/DDBJ databases">
        <authorList>
            <person name="Chen Y."/>
            <person name="Dougan E. K."/>
            <person name="Chan C."/>
            <person name="Rhodes N."/>
            <person name="Thang M."/>
        </authorList>
    </citation>
    <scope>NUCLEOTIDE SEQUENCE</scope>
</reference>
<comment type="catalytic activity">
    <reaction evidence="8">
        <text>an N-acyl-D-glucosamine = an N-acyl-D-mannosamine</text>
        <dbReference type="Rhea" id="RHEA:19033"/>
        <dbReference type="ChEBI" id="CHEBI:16062"/>
        <dbReference type="ChEBI" id="CHEBI:17274"/>
        <dbReference type="EC" id="5.1.3.8"/>
    </reaction>
    <physiologicalReaction direction="left-to-right" evidence="8">
        <dbReference type="Rhea" id="RHEA:19034"/>
    </physiologicalReaction>
    <physiologicalReaction direction="right-to-left" evidence="8">
        <dbReference type="Rhea" id="RHEA:19035"/>
    </physiologicalReaction>
</comment>
<evidence type="ECO:0000313" key="12">
    <source>
        <dbReference type="Proteomes" id="UP001152797"/>
    </source>
</evidence>
<comment type="subunit">
    <text evidence="9">Homodimer. Forms a heterodimer with renin and inhibits its activity.</text>
</comment>
<keyword evidence="12" id="KW-1185">Reference proteome</keyword>
<dbReference type="Proteomes" id="UP001152797">
    <property type="component" value="Unassembled WGS sequence"/>
</dbReference>
<evidence type="ECO:0000256" key="9">
    <source>
        <dbReference type="ARBA" id="ARBA00046544"/>
    </source>
</evidence>
<organism evidence="10">
    <name type="scientific">Cladocopium goreaui</name>
    <dbReference type="NCBI Taxonomy" id="2562237"/>
    <lineage>
        <taxon>Eukaryota</taxon>
        <taxon>Sar</taxon>
        <taxon>Alveolata</taxon>
        <taxon>Dinophyceae</taxon>
        <taxon>Suessiales</taxon>
        <taxon>Symbiodiniaceae</taxon>
        <taxon>Cladocopium</taxon>
    </lineage>
</organism>
<dbReference type="InterPro" id="IPR010819">
    <property type="entry name" value="AGE/CE"/>
</dbReference>
<dbReference type="PANTHER" id="PTHR15108">
    <property type="entry name" value="N-ACYLGLUCOSAMINE-2-EPIMERASE"/>
    <property type="match status" value="1"/>
</dbReference>
<proteinExistence type="inferred from homology"/>
<dbReference type="Gene3D" id="1.50.10.10">
    <property type="match status" value="1"/>
</dbReference>
<evidence type="ECO:0000256" key="6">
    <source>
        <dbReference type="ARBA" id="ARBA00031909"/>
    </source>
</evidence>
<dbReference type="SUPFAM" id="SSF48208">
    <property type="entry name" value="Six-hairpin glycosidases"/>
    <property type="match status" value="1"/>
</dbReference>
<dbReference type="GO" id="GO:0050121">
    <property type="term" value="F:N-acylglucosamine 2-epimerase activity"/>
    <property type="evidence" value="ECO:0007669"/>
    <property type="project" value="UniProtKB-EC"/>
</dbReference>